<dbReference type="InterPro" id="IPR035923">
    <property type="entry name" value="TT1751-like_sf"/>
</dbReference>
<reference evidence="2 3" key="1">
    <citation type="submission" date="2016-10" db="EMBL/GenBank/DDBJ databases">
        <authorList>
            <person name="de Groot N.N."/>
        </authorList>
    </citation>
    <scope>NUCLEOTIDE SEQUENCE [LARGE SCALE GENOMIC DNA]</scope>
    <source>
        <strain evidence="2 3">GAS522</strain>
    </source>
</reference>
<dbReference type="SUPFAM" id="SSF103247">
    <property type="entry name" value="TT1751-like"/>
    <property type="match status" value="1"/>
</dbReference>
<feature type="domain" description="DUF302" evidence="1">
    <location>
        <begin position="121"/>
        <end position="171"/>
    </location>
</feature>
<dbReference type="EMBL" id="FNTI01000001">
    <property type="protein sequence ID" value="SED76553.1"/>
    <property type="molecule type" value="Genomic_DNA"/>
</dbReference>
<evidence type="ECO:0000313" key="3">
    <source>
        <dbReference type="Proteomes" id="UP000183208"/>
    </source>
</evidence>
<dbReference type="Proteomes" id="UP000183208">
    <property type="component" value="Unassembled WGS sequence"/>
</dbReference>
<organism evidence="2 3">
    <name type="scientific">Bradyrhizobium lablabi</name>
    <dbReference type="NCBI Taxonomy" id="722472"/>
    <lineage>
        <taxon>Bacteria</taxon>
        <taxon>Pseudomonadati</taxon>
        <taxon>Pseudomonadota</taxon>
        <taxon>Alphaproteobacteria</taxon>
        <taxon>Hyphomicrobiales</taxon>
        <taxon>Nitrobacteraceae</taxon>
        <taxon>Bradyrhizobium</taxon>
    </lineage>
</organism>
<evidence type="ECO:0000259" key="1">
    <source>
        <dbReference type="Pfam" id="PF03625"/>
    </source>
</evidence>
<name>A0A1M7CY10_9BRAD</name>
<proteinExistence type="predicted"/>
<gene>
    <name evidence="2" type="ORF">SAMN05444171_5085</name>
</gene>
<protein>
    <recommendedName>
        <fullName evidence="1">DUF302 domain-containing protein</fullName>
    </recommendedName>
</protein>
<dbReference type="Gene3D" id="3.30.310.70">
    <property type="entry name" value="TT1751-like domain"/>
    <property type="match status" value="1"/>
</dbReference>
<dbReference type="Pfam" id="PF03625">
    <property type="entry name" value="DUF302"/>
    <property type="match status" value="1"/>
</dbReference>
<dbReference type="InterPro" id="IPR005180">
    <property type="entry name" value="DUF302"/>
</dbReference>
<dbReference type="AlphaFoldDB" id="A0A1M7CY10"/>
<sequence>MSNERKTMTRQIQWLRYLVLGGILMALASTNGSSGVSANEGIEVTSAPLAVEHIVIKTMKPYPEVKARIEKLGRFDEAMRAMLTKNDIEGLRAAAERIAGSDGLAIHYVALHGDLLALRGERRPLIAYYIGNILSASEMTKVNPAAGLYAPLRVVVYANEKGGTTMEYDRPTSMFGQFKSADIDAVAQSLDDRLLTFLKKAGT</sequence>
<dbReference type="CDD" id="cd14797">
    <property type="entry name" value="DUF302"/>
    <property type="match status" value="1"/>
</dbReference>
<accession>A0A1M7CY10</accession>
<evidence type="ECO:0000313" key="2">
    <source>
        <dbReference type="EMBL" id="SED76553.1"/>
    </source>
</evidence>